<evidence type="ECO:0000313" key="8">
    <source>
        <dbReference type="EMBL" id="OAN46528.1"/>
    </source>
</evidence>
<dbReference type="PANTHER" id="PTHR44379">
    <property type="entry name" value="OXIDOREDUCTASE WITH IRON-SULFUR SUBUNIT"/>
    <property type="match status" value="1"/>
</dbReference>
<keyword evidence="1" id="KW-0001">2Fe-2S</keyword>
<comment type="pathway">
    <text evidence="6">Alkaloid degradation; nicotine degradation.</text>
</comment>
<dbReference type="OrthoDB" id="7375656at2"/>
<keyword evidence="4" id="KW-0408">Iron</keyword>
<dbReference type="Pfam" id="PF00111">
    <property type="entry name" value="Fer2"/>
    <property type="match status" value="1"/>
</dbReference>
<sequence>MELTINGQQYTVADEPARPLLYVLRDELGLTGTKFGCGAGICGACTVHVNGVATRSCQTMLAAVAGAQITTIEGLADGERLHPVQQAFLELQTPQCGWCMSGQMMTAAALLAENPNPTREEMIAAMRYNYCRCGAYARIARAVMRAAELMKEGAA</sequence>
<evidence type="ECO:0000256" key="2">
    <source>
        <dbReference type="ARBA" id="ARBA00022723"/>
    </source>
</evidence>
<dbReference type="InterPro" id="IPR051452">
    <property type="entry name" value="Diverse_Oxidoreductases"/>
</dbReference>
<dbReference type="Gene3D" id="3.10.20.30">
    <property type="match status" value="1"/>
</dbReference>
<dbReference type="Proteomes" id="UP000078287">
    <property type="component" value="Unassembled WGS sequence"/>
</dbReference>
<keyword evidence="2" id="KW-0479">Metal-binding</keyword>
<proteinExistence type="predicted"/>
<dbReference type="GO" id="GO:0016491">
    <property type="term" value="F:oxidoreductase activity"/>
    <property type="evidence" value="ECO:0007669"/>
    <property type="project" value="UniProtKB-KW"/>
</dbReference>
<evidence type="ECO:0000256" key="5">
    <source>
        <dbReference type="ARBA" id="ARBA00023014"/>
    </source>
</evidence>
<reference evidence="8 9" key="1">
    <citation type="submission" date="2016-04" db="EMBL/GenBank/DDBJ databases">
        <title>Chloroflexus islandicus sp. nov., a thermophilic filamentous anoxygenic phototrophic bacterium from geyser Strokkur (Iceland).</title>
        <authorList>
            <person name="Gaisin V.A."/>
            <person name="Kalashnikov A.M."/>
            <person name="Sukhacheva M.V."/>
            <person name="Grouzdev D.S."/>
            <person name="Ivanov T.M."/>
            <person name="Kuznetsov B."/>
            <person name="Gorlenko V.M."/>
        </authorList>
    </citation>
    <scope>NUCLEOTIDE SEQUENCE [LARGE SCALE GENOMIC DNA]</scope>
    <source>
        <strain evidence="9">isl-2</strain>
    </source>
</reference>
<evidence type="ECO:0000256" key="3">
    <source>
        <dbReference type="ARBA" id="ARBA00023002"/>
    </source>
</evidence>
<dbReference type="InterPro" id="IPR006058">
    <property type="entry name" value="2Fe2S_fd_BS"/>
</dbReference>
<keyword evidence="5" id="KW-0411">Iron-sulfur</keyword>
<evidence type="ECO:0000256" key="6">
    <source>
        <dbReference type="ARBA" id="ARBA00060707"/>
    </source>
</evidence>
<evidence type="ECO:0000256" key="4">
    <source>
        <dbReference type="ARBA" id="ARBA00023004"/>
    </source>
</evidence>
<dbReference type="AlphaFoldDB" id="A0A178MEN3"/>
<dbReference type="RefSeq" id="WP_066785581.1">
    <property type="nucleotide sequence ID" value="NZ_LWQS01000043.1"/>
</dbReference>
<dbReference type="InterPro" id="IPR002888">
    <property type="entry name" value="2Fe-2S-bd"/>
</dbReference>
<evidence type="ECO:0000256" key="1">
    <source>
        <dbReference type="ARBA" id="ARBA00022714"/>
    </source>
</evidence>
<dbReference type="SUPFAM" id="SSF47741">
    <property type="entry name" value="CO dehydrogenase ISP C-domain like"/>
    <property type="match status" value="1"/>
</dbReference>
<dbReference type="PROSITE" id="PS51085">
    <property type="entry name" value="2FE2S_FER_2"/>
    <property type="match status" value="1"/>
</dbReference>
<comment type="caution">
    <text evidence="8">The sequence shown here is derived from an EMBL/GenBank/DDBJ whole genome shotgun (WGS) entry which is preliminary data.</text>
</comment>
<dbReference type="CDD" id="cd00207">
    <property type="entry name" value="fer2"/>
    <property type="match status" value="1"/>
</dbReference>
<accession>A0A178MEN3</accession>
<organism evidence="8 9">
    <name type="scientific">Chloroflexus islandicus</name>
    <dbReference type="NCBI Taxonomy" id="1707952"/>
    <lineage>
        <taxon>Bacteria</taxon>
        <taxon>Bacillati</taxon>
        <taxon>Chloroflexota</taxon>
        <taxon>Chloroflexia</taxon>
        <taxon>Chloroflexales</taxon>
        <taxon>Chloroflexineae</taxon>
        <taxon>Chloroflexaceae</taxon>
        <taxon>Chloroflexus</taxon>
    </lineage>
</organism>
<dbReference type="InterPro" id="IPR001041">
    <property type="entry name" value="2Fe-2S_ferredoxin-type"/>
</dbReference>
<dbReference type="FunFam" id="3.10.20.30:FF:000020">
    <property type="entry name" value="Xanthine dehydrogenase iron-sulfur subunit"/>
    <property type="match status" value="1"/>
</dbReference>
<feature type="domain" description="2Fe-2S ferredoxin-type" evidence="7">
    <location>
        <begin position="1"/>
        <end position="75"/>
    </location>
</feature>
<dbReference type="InterPro" id="IPR012675">
    <property type="entry name" value="Beta-grasp_dom_sf"/>
</dbReference>
<keyword evidence="9" id="KW-1185">Reference proteome</keyword>
<dbReference type="PANTHER" id="PTHR44379:SF2">
    <property type="entry name" value="BLR6218 PROTEIN"/>
    <property type="match status" value="1"/>
</dbReference>
<protein>
    <submittedName>
        <fullName evidence="8">(2Fe-2S)-binding protein</fullName>
    </submittedName>
</protein>
<dbReference type="SUPFAM" id="SSF54292">
    <property type="entry name" value="2Fe-2S ferredoxin-like"/>
    <property type="match status" value="1"/>
</dbReference>
<evidence type="ECO:0000313" key="9">
    <source>
        <dbReference type="Proteomes" id="UP000078287"/>
    </source>
</evidence>
<dbReference type="Pfam" id="PF01799">
    <property type="entry name" value="Fer2_2"/>
    <property type="match status" value="1"/>
</dbReference>
<dbReference type="PROSITE" id="PS00197">
    <property type="entry name" value="2FE2S_FER_1"/>
    <property type="match status" value="1"/>
</dbReference>
<dbReference type="Gene3D" id="1.10.150.120">
    <property type="entry name" value="[2Fe-2S]-binding domain"/>
    <property type="match status" value="1"/>
</dbReference>
<dbReference type="GO" id="GO:0051537">
    <property type="term" value="F:2 iron, 2 sulfur cluster binding"/>
    <property type="evidence" value="ECO:0007669"/>
    <property type="project" value="UniProtKB-KW"/>
</dbReference>
<dbReference type="InterPro" id="IPR036010">
    <property type="entry name" value="2Fe-2S_ferredoxin-like_sf"/>
</dbReference>
<dbReference type="GO" id="GO:0046872">
    <property type="term" value="F:metal ion binding"/>
    <property type="evidence" value="ECO:0007669"/>
    <property type="project" value="UniProtKB-KW"/>
</dbReference>
<dbReference type="EMBL" id="LWQS01000043">
    <property type="protein sequence ID" value="OAN46528.1"/>
    <property type="molecule type" value="Genomic_DNA"/>
</dbReference>
<name>A0A178MEN3_9CHLR</name>
<dbReference type="InterPro" id="IPR036884">
    <property type="entry name" value="2Fe-2S-bd_dom_sf"/>
</dbReference>
<keyword evidence="3" id="KW-0560">Oxidoreductase</keyword>
<dbReference type="STRING" id="1707952.A6A03_12075"/>
<evidence type="ECO:0000259" key="7">
    <source>
        <dbReference type="PROSITE" id="PS51085"/>
    </source>
</evidence>
<gene>
    <name evidence="8" type="ORF">A6A03_12075</name>
</gene>